<dbReference type="GO" id="GO:0008239">
    <property type="term" value="F:dipeptidyl-peptidase activity"/>
    <property type="evidence" value="ECO:0007669"/>
    <property type="project" value="TreeGrafter"/>
</dbReference>
<evidence type="ECO:0000256" key="16">
    <source>
        <dbReference type="ARBA" id="ARBA00076475"/>
    </source>
</evidence>
<evidence type="ECO:0000256" key="12">
    <source>
        <dbReference type="ARBA" id="ARBA00052013"/>
    </source>
</evidence>
<comment type="similarity">
    <text evidence="2">Belongs to the peptidase S28 family.</text>
</comment>
<evidence type="ECO:0000256" key="13">
    <source>
        <dbReference type="ARBA" id="ARBA00059701"/>
    </source>
</evidence>
<feature type="non-terminal residue" evidence="18">
    <location>
        <position position="1"/>
    </location>
</feature>
<dbReference type="GO" id="GO:0005764">
    <property type="term" value="C:lysosome"/>
    <property type="evidence" value="ECO:0007669"/>
    <property type="project" value="UniProtKB-SubCell"/>
</dbReference>
<keyword evidence="11" id="KW-0458">Lysosome</keyword>
<comment type="catalytic activity">
    <reaction evidence="12">
        <text>Cleavage of a -Pro-|-Xaa bond to release a C-terminal amino acid.</text>
        <dbReference type="EC" id="3.4.16.2"/>
    </reaction>
</comment>
<evidence type="ECO:0000313" key="19">
    <source>
        <dbReference type="Proteomes" id="UP000728032"/>
    </source>
</evidence>
<accession>A0A7R9MML0</accession>
<dbReference type="EC" id="3.4.16.2" evidence="14"/>
<keyword evidence="5" id="KW-0645">Protease</keyword>
<reference evidence="18" key="1">
    <citation type="submission" date="2020-11" db="EMBL/GenBank/DDBJ databases">
        <authorList>
            <person name="Tran Van P."/>
        </authorList>
    </citation>
    <scope>NUCLEOTIDE SEQUENCE</scope>
</reference>
<evidence type="ECO:0000256" key="17">
    <source>
        <dbReference type="ARBA" id="ARBA00076608"/>
    </source>
</evidence>
<keyword evidence="19" id="KW-1185">Reference proteome</keyword>
<evidence type="ECO:0000256" key="14">
    <source>
        <dbReference type="ARBA" id="ARBA00066456"/>
    </source>
</evidence>
<protein>
    <recommendedName>
        <fullName evidence="15">Lysosomal Pro-X carboxypeptidase</fullName>
        <ecNumber evidence="14">3.4.16.2</ecNumber>
    </recommendedName>
    <alternativeName>
        <fullName evidence="17">Proline carboxypeptidase</fullName>
    </alternativeName>
    <alternativeName>
        <fullName evidence="16">Prolylcarboxypeptidase</fullName>
    </alternativeName>
</protein>
<dbReference type="EMBL" id="OC945705">
    <property type="protein sequence ID" value="CAD7663110.1"/>
    <property type="molecule type" value="Genomic_DNA"/>
</dbReference>
<dbReference type="Pfam" id="PF05577">
    <property type="entry name" value="Peptidase_S28"/>
    <property type="match status" value="2"/>
</dbReference>
<organism evidence="18">
    <name type="scientific">Oppiella nova</name>
    <dbReference type="NCBI Taxonomy" id="334625"/>
    <lineage>
        <taxon>Eukaryota</taxon>
        <taxon>Metazoa</taxon>
        <taxon>Ecdysozoa</taxon>
        <taxon>Arthropoda</taxon>
        <taxon>Chelicerata</taxon>
        <taxon>Arachnida</taxon>
        <taxon>Acari</taxon>
        <taxon>Acariformes</taxon>
        <taxon>Sarcoptiformes</taxon>
        <taxon>Oribatida</taxon>
        <taxon>Brachypylina</taxon>
        <taxon>Oppioidea</taxon>
        <taxon>Oppiidae</taxon>
        <taxon>Oppiella</taxon>
    </lineage>
</organism>
<keyword evidence="4" id="KW-0121">Carboxypeptidase</keyword>
<dbReference type="InterPro" id="IPR029058">
    <property type="entry name" value="AB_hydrolase_fold"/>
</dbReference>
<dbReference type="EMBL" id="CAJPVJ010030880">
    <property type="protein sequence ID" value="CAG2180247.1"/>
    <property type="molecule type" value="Genomic_DNA"/>
</dbReference>
<comment type="function">
    <text evidence="13">Cleaves C-terminal amino acids linked to proline in peptides such as angiotensin II, III and des-Arg9-bradykinin. This cleavage occurs at acidic pH, but enzymatic activity is retained with some substrates at neutral pH.</text>
</comment>
<evidence type="ECO:0000256" key="5">
    <source>
        <dbReference type="ARBA" id="ARBA00022670"/>
    </source>
</evidence>
<comment type="subcellular location">
    <subcellularLocation>
        <location evidence="1">Lysosome</location>
    </subcellularLocation>
</comment>
<evidence type="ECO:0000256" key="4">
    <source>
        <dbReference type="ARBA" id="ARBA00022645"/>
    </source>
</evidence>
<dbReference type="InterPro" id="IPR008758">
    <property type="entry name" value="Peptidase_S28"/>
</dbReference>
<dbReference type="GO" id="GO:0004185">
    <property type="term" value="F:serine-type carboxypeptidase activity"/>
    <property type="evidence" value="ECO:0007669"/>
    <property type="project" value="UniProtKB-EC"/>
</dbReference>
<dbReference type="PANTHER" id="PTHR11010:SF38">
    <property type="entry name" value="LYSOSOMAL PRO-X CARBOXYPEPTIDASE"/>
    <property type="match status" value="1"/>
</dbReference>
<evidence type="ECO:0000256" key="1">
    <source>
        <dbReference type="ARBA" id="ARBA00004371"/>
    </source>
</evidence>
<evidence type="ECO:0000256" key="9">
    <source>
        <dbReference type="ARBA" id="ARBA00023157"/>
    </source>
</evidence>
<dbReference type="Gene3D" id="1.20.120.980">
    <property type="entry name" value="Serine carboxypeptidase S28, SKS domain"/>
    <property type="match status" value="1"/>
</dbReference>
<evidence type="ECO:0000256" key="15">
    <source>
        <dbReference type="ARBA" id="ARBA00073691"/>
    </source>
</evidence>
<keyword evidence="9" id="KW-1015">Disulfide bond</keyword>
<dbReference type="FunFam" id="1.20.120.980:FF:000002">
    <property type="entry name" value="lysosomal Pro-X carboxypeptidase"/>
    <property type="match status" value="1"/>
</dbReference>
<keyword evidence="6" id="KW-0732">Signal</keyword>
<gene>
    <name evidence="18" type="ORF">ONB1V03_LOCUS19670</name>
</gene>
<evidence type="ECO:0000256" key="8">
    <source>
        <dbReference type="ARBA" id="ARBA00023145"/>
    </source>
</evidence>
<dbReference type="InterPro" id="IPR042269">
    <property type="entry name" value="Ser_carbopepase_S28_SKS"/>
</dbReference>
<evidence type="ECO:0000256" key="6">
    <source>
        <dbReference type="ARBA" id="ARBA00022729"/>
    </source>
</evidence>
<evidence type="ECO:0000256" key="7">
    <source>
        <dbReference type="ARBA" id="ARBA00022801"/>
    </source>
</evidence>
<dbReference type="SUPFAM" id="SSF53474">
    <property type="entry name" value="alpha/beta-Hydrolases"/>
    <property type="match status" value="2"/>
</dbReference>
<name>A0A7R9MML0_9ACAR</name>
<dbReference type="PANTHER" id="PTHR11010">
    <property type="entry name" value="PROTEASE S28 PRO-X CARBOXYPEPTIDASE-RELATED"/>
    <property type="match status" value="1"/>
</dbReference>
<keyword evidence="8" id="KW-0865">Zymogen</keyword>
<dbReference type="GO" id="GO:0006508">
    <property type="term" value="P:proteolysis"/>
    <property type="evidence" value="ECO:0007669"/>
    <property type="project" value="UniProtKB-KW"/>
</dbReference>
<evidence type="ECO:0000256" key="2">
    <source>
        <dbReference type="ARBA" id="ARBA00011079"/>
    </source>
</evidence>
<dbReference type="OrthoDB" id="2130629at2759"/>
<comment type="subunit">
    <text evidence="3">Homodimer.</text>
</comment>
<evidence type="ECO:0000313" key="18">
    <source>
        <dbReference type="EMBL" id="CAD7663110.1"/>
    </source>
</evidence>
<dbReference type="Gene3D" id="3.40.50.1820">
    <property type="entry name" value="alpha/beta hydrolase"/>
    <property type="match status" value="1"/>
</dbReference>
<keyword evidence="7" id="KW-0378">Hydrolase</keyword>
<evidence type="ECO:0000256" key="11">
    <source>
        <dbReference type="ARBA" id="ARBA00023228"/>
    </source>
</evidence>
<evidence type="ECO:0000256" key="3">
    <source>
        <dbReference type="ARBA" id="ARBA00011738"/>
    </source>
</evidence>
<keyword evidence="10" id="KW-0325">Glycoprotein</keyword>
<dbReference type="Proteomes" id="UP000728032">
    <property type="component" value="Unassembled WGS sequence"/>
</dbReference>
<evidence type="ECO:0000256" key="10">
    <source>
        <dbReference type="ARBA" id="ARBA00023180"/>
    </source>
</evidence>
<dbReference type="AlphaFoldDB" id="A0A7R9MML0"/>
<proteinExistence type="inferred from homology"/>
<sequence length="388" mass="42760">MWENAQQFRAMNLFLEHRYYGESIPFGKFDTNLTKLGYLSVDQALADFADFITHIKETYPGAAKSPVVVFGGSYGGMLAAAFRLKYPSLSVGALAASAPIYGVQGIYKDCDGFASVETKDFTQYSANCSQTIQNSWPVFDRIASTVDGRNWLTTTFNLCKLLKVQSFYGGMLAAAFRLKYPSLSVGALAASAPIYGVQGIYKDCDGFASVETKDFTQYSANCSQTIQNSWPAFDRIAGTVDGRNWLTTTFNLCKPLEKGQGALIANWINNAFGNTAMVDYPNAATFLADLPAYPMREMCKHLTNPGADDKGLVQQMQAAANVYYNYTGHMKCSDLKPSTGFVDDLPWGFQSCTEIVLPFCTNGKTDMFEPSPFDFKAMSDQCYKDWGV</sequence>